<dbReference type="Gene3D" id="3.40.190.10">
    <property type="entry name" value="Periplasmic binding protein-like II"/>
    <property type="match status" value="2"/>
</dbReference>
<feature type="domain" description="Solute-binding protein family 3/N-terminal" evidence="3">
    <location>
        <begin position="77"/>
        <end position="308"/>
    </location>
</feature>
<evidence type="ECO:0000259" key="3">
    <source>
        <dbReference type="SMART" id="SM00062"/>
    </source>
</evidence>
<dbReference type="PANTHER" id="PTHR35936:SF17">
    <property type="entry name" value="ARGININE-BINDING EXTRACELLULAR PROTEIN ARTP"/>
    <property type="match status" value="1"/>
</dbReference>
<dbReference type="PANTHER" id="PTHR35936">
    <property type="entry name" value="MEMBRANE-BOUND LYTIC MUREIN TRANSGLYCOSYLASE F"/>
    <property type="match status" value="1"/>
</dbReference>
<dbReference type="PROSITE" id="PS51257">
    <property type="entry name" value="PROKAR_LIPOPROTEIN"/>
    <property type="match status" value="1"/>
</dbReference>
<protein>
    <submittedName>
        <fullName evidence="4">ABC transporter substrate-binding protein</fullName>
    </submittedName>
</protein>
<name>A0A931B5S9_9ACTN</name>
<proteinExistence type="predicted"/>
<dbReference type="AlphaFoldDB" id="A0A931B5S9"/>
<dbReference type="RefSeq" id="WP_196195149.1">
    <property type="nucleotide sequence ID" value="NZ_JADPRT010000007.1"/>
</dbReference>
<gene>
    <name evidence="4" type="ORF">I2501_18245</name>
</gene>
<evidence type="ECO:0000256" key="1">
    <source>
        <dbReference type="ARBA" id="ARBA00022729"/>
    </source>
</evidence>
<dbReference type="SUPFAM" id="SSF53850">
    <property type="entry name" value="Periplasmic binding protein-like II"/>
    <property type="match status" value="1"/>
</dbReference>
<dbReference type="Pfam" id="PF00497">
    <property type="entry name" value="SBP_bac_3"/>
    <property type="match status" value="1"/>
</dbReference>
<feature type="chain" id="PRO_5037597488" evidence="2">
    <location>
        <begin position="24"/>
        <end position="326"/>
    </location>
</feature>
<evidence type="ECO:0000313" key="5">
    <source>
        <dbReference type="Proteomes" id="UP000657385"/>
    </source>
</evidence>
<dbReference type="Proteomes" id="UP000657385">
    <property type="component" value="Unassembled WGS sequence"/>
</dbReference>
<organism evidence="4 5">
    <name type="scientific">Streptacidiphilus fuscans</name>
    <dbReference type="NCBI Taxonomy" id="2789292"/>
    <lineage>
        <taxon>Bacteria</taxon>
        <taxon>Bacillati</taxon>
        <taxon>Actinomycetota</taxon>
        <taxon>Actinomycetes</taxon>
        <taxon>Kitasatosporales</taxon>
        <taxon>Streptomycetaceae</taxon>
        <taxon>Streptacidiphilus</taxon>
    </lineage>
</organism>
<dbReference type="SMART" id="SM00062">
    <property type="entry name" value="PBPb"/>
    <property type="match status" value="1"/>
</dbReference>
<comment type="caution">
    <text evidence="4">The sequence shown here is derived from an EMBL/GenBank/DDBJ whole genome shotgun (WGS) entry which is preliminary data.</text>
</comment>
<keyword evidence="1 2" id="KW-0732">Signal</keyword>
<dbReference type="EMBL" id="JADPRT010000007">
    <property type="protein sequence ID" value="MBF9069967.1"/>
    <property type="molecule type" value="Genomic_DNA"/>
</dbReference>
<accession>A0A931B5S9</accession>
<feature type="signal peptide" evidence="2">
    <location>
        <begin position="1"/>
        <end position="23"/>
    </location>
</feature>
<reference evidence="4" key="1">
    <citation type="submission" date="2020-11" db="EMBL/GenBank/DDBJ databases">
        <title>Isolation and identification of active actinomycetes.</title>
        <authorList>
            <person name="Yu B."/>
        </authorList>
    </citation>
    <scope>NUCLEOTIDE SEQUENCE</scope>
    <source>
        <strain evidence="4">NEAU-YB345</strain>
    </source>
</reference>
<evidence type="ECO:0000256" key="2">
    <source>
        <dbReference type="SAM" id="SignalP"/>
    </source>
</evidence>
<dbReference type="InterPro" id="IPR001638">
    <property type="entry name" value="Solute-binding_3/MltF_N"/>
</dbReference>
<keyword evidence="5" id="KW-1185">Reference proteome</keyword>
<sequence>MRPFRTAAAVTVLATALTLTACGASGTSAGGAGQQSVTEANGVSFNLTANQHRYTAPEDPKLAAEVPAAIRARGTLEVVDSAQGAAPLSFFATDNRTVIGVEPDLASAVADVLGLKVQFHPVDWAQIFVGLDSGKYDVGFSNITDTELRKQKYDFATYRKDNIAFEARKGTTWRINGPKDVAGKTIAVSSGTTQEKILLDWSHQDVAAGLKPVDVKYYSTDSDTYLALQSGRIDAYLGPNPTAQYHAAVSGQTEVVGVVSGAGEALQGLIGATTKKDSGLVTPLADAIDELIADGTYGKILVRWGLTSEALTSSRINPPGLPLSNS</sequence>
<evidence type="ECO:0000313" key="4">
    <source>
        <dbReference type="EMBL" id="MBF9069967.1"/>
    </source>
</evidence>
<dbReference type="CDD" id="cd01004">
    <property type="entry name" value="PBP2_MidA_like"/>
    <property type="match status" value="1"/>
</dbReference>